<proteinExistence type="predicted"/>
<dbReference type="AlphaFoldDB" id="A0A2P6S0I2"/>
<reference evidence="1 2" key="1">
    <citation type="journal article" date="2018" name="Nat. Genet.">
        <title>The Rosa genome provides new insights in the design of modern roses.</title>
        <authorList>
            <person name="Bendahmane M."/>
        </authorList>
    </citation>
    <scope>NUCLEOTIDE SEQUENCE [LARGE SCALE GENOMIC DNA]</scope>
    <source>
        <strain evidence="2">cv. Old Blush</strain>
    </source>
</reference>
<evidence type="ECO:0000313" key="2">
    <source>
        <dbReference type="Proteomes" id="UP000238479"/>
    </source>
</evidence>
<accession>A0A2P6S0I2</accession>
<evidence type="ECO:0000313" key="1">
    <source>
        <dbReference type="EMBL" id="PRQ52194.1"/>
    </source>
</evidence>
<gene>
    <name evidence="1" type="ORF">RchiOBHm_Chr2g0152821</name>
</gene>
<comment type="caution">
    <text evidence="1">The sequence shown here is derived from an EMBL/GenBank/DDBJ whole genome shotgun (WGS) entry which is preliminary data.</text>
</comment>
<organism evidence="1 2">
    <name type="scientific">Rosa chinensis</name>
    <name type="common">China rose</name>
    <dbReference type="NCBI Taxonomy" id="74649"/>
    <lineage>
        <taxon>Eukaryota</taxon>
        <taxon>Viridiplantae</taxon>
        <taxon>Streptophyta</taxon>
        <taxon>Embryophyta</taxon>
        <taxon>Tracheophyta</taxon>
        <taxon>Spermatophyta</taxon>
        <taxon>Magnoliopsida</taxon>
        <taxon>eudicotyledons</taxon>
        <taxon>Gunneridae</taxon>
        <taxon>Pentapetalae</taxon>
        <taxon>rosids</taxon>
        <taxon>fabids</taxon>
        <taxon>Rosales</taxon>
        <taxon>Rosaceae</taxon>
        <taxon>Rosoideae</taxon>
        <taxon>Rosoideae incertae sedis</taxon>
        <taxon>Rosa</taxon>
    </lineage>
</organism>
<protein>
    <submittedName>
        <fullName evidence="1">Uncharacterized protein</fullName>
    </submittedName>
</protein>
<name>A0A2P6S0I2_ROSCH</name>
<keyword evidence="2" id="KW-1185">Reference proteome</keyword>
<dbReference type="Gramene" id="PRQ52194">
    <property type="protein sequence ID" value="PRQ52194"/>
    <property type="gene ID" value="RchiOBHm_Chr2g0152821"/>
</dbReference>
<dbReference type="Proteomes" id="UP000238479">
    <property type="component" value="Chromosome 2"/>
</dbReference>
<dbReference type="EMBL" id="PDCK01000040">
    <property type="protein sequence ID" value="PRQ52194.1"/>
    <property type="molecule type" value="Genomic_DNA"/>
</dbReference>
<sequence length="50" mass="5471">MGNQDLNSNIGAVDLGLKKKLSKLGLRSFLGLWSVRLFFGGRYGGLRFGI</sequence>